<evidence type="ECO:0000313" key="3">
    <source>
        <dbReference type="EMBL" id="KAK9182244.1"/>
    </source>
</evidence>
<feature type="transmembrane region" description="Helical" evidence="1">
    <location>
        <begin position="90"/>
        <end position="109"/>
    </location>
</feature>
<sequence>MVLTLKHLLLFLLGLVVLCSSSSLSAMPFRGQSFRSYKPHPESRPRNYKDKKPIIFLKPAIGKGSIFPTPGNPPKTSKVDMPFPEHKTPIYKSSLFCIWITTCILFWFCQASGSFWVLVNPTGENWANLRLNGMNHKTIGRILIKIAPK</sequence>
<evidence type="ECO:0000256" key="1">
    <source>
        <dbReference type="SAM" id="Phobius"/>
    </source>
</evidence>
<keyword evidence="1" id="KW-0812">Transmembrane</keyword>
<gene>
    <name evidence="3" type="ORF">WN944_025387</name>
</gene>
<keyword evidence="1" id="KW-1133">Transmembrane helix</keyword>
<proteinExistence type="predicted"/>
<evidence type="ECO:0000313" key="4">
    <source>
        <dbReference type="Proteomes" id="UP001428341"/>
    </source>
</evidence>
<reference evidence="3 4" key="1">
    <citation type="submission" date="2024-05" db="EMBL/GenBank/DDBJ databases">
        <title>Haplotype-resolved chromosome-level genome assembly of Huyou (Citrus changshanensis).</title>
        <authorList>
            <person name="Miao C."/>
            <person name="Chen W."/>
            <person name="Wu Y."/>
            <person name="Wang L."/>
            <person name="Zhao S."/>
            <person name="Grierson D."/>
            <person name="Xu C."/>
            <person name="Chen K."/>
        </authorList>
    </citation>
    <scope>NUCLEOTIDE SEQUENCE [LARGE SCALE GENOMIC DNA]</scope>
    <source>
        <strain evidence="3">01-14</strain>
        <tissue evidence="3">Leaf</tissue>
    </source>
</reference>
<dbReference type="AlphaFoldDB" id="A0AAP0LPQ6"/>
<name>A0AAP0LPQ6_9ROSI</name>
<dbReference type="EMBL" id="JBCGBO010000024">
    <property type="protein sequence ID" value="KAK9182244.1"/>
    <property type="molecule type" value="Genomic_DNA"/>
</dbReference>
<dbReference type="Proteomes" id="UP001428341">
    <property type="component" value="Unassembled WGS sequence"/>
</dbReference>
<keyword evidence="1" id="KW-0472">Membrane</keyword>
<feature type="signal peptide" evidence="2">
    <location>
        <begin position="1"/>
        <end position="26"/>
    </location>
</feature>
<accession>A0AAP0LPQ6</accession>
<keyword evidence="2" id="KW-0732">Signal</keyword>
<comment type="caution">
    <text evidence="3">The sequence shown here is derived from an EMBL/GenBank/DDBJ whole genome shotgun (WGS) entry which is preliminary data.</text>
</comment>
<keyword evidence="4" id="KW-1185">Reference proteome</keyword>
<protein>
    <submittedName>
        <fullName evidence="3">Uncharacterized protein</fullName>
    </submittedName>
</protein>
<evidence type="ECO:0000256" key="2">
    <source>
        <dbReference type="SAM" id="SignalP"/>
    </source>
</evidence>
<organism evidence="3 4">
    <name type="scientific">Citrus x changshan-huyou</name>
    <dbReference type="NCBI Taxonomy" id="2935761"/>
    <lineage>
        <taxon>Eukaryota</taxon>
        <taxon>Viridiplantae</taxon>
        <taxon>Streptophyta</taxon>
        <taxon>Embryophyta</taxon>
        <taxon>Tracheophyta</taxon>
        <taxon>Spermatophyta</taxon>
        <taxon>Magnoliopsida</taxon>
        <taxon>eudicotyledons</taxon>
        <taxon>Gunneridae</taxon>
        <taxon>Pentapetalae</taxon>
        <taxon>rosids</taxon>
        <taxon>malvids</taxon>
        <taxon>Sapindales</taxon>
        <taxon>Rutaceae</taxon>
        <taxon>Aurantioideae</taxon>
        <taxon>Citrus</taxon>
    </lineage>
</organism>
<feature type="chain" id="PRO_5042833459" evidence="2">
    <location>
        <begin position="27"/>
        <end position="149"/>
    </location>
</feature>